<dbReference type="EMBL" id="CP012543">
    <property type="protein sequence ID" value="QCD45865.1"/>
    <property type="molecule type" value="Genomic_DNA"/>
</dbReference>
<evidence type="ECO:0000313" key="9">
    <source>
        <dbReference type="EMBL" id="QCD45865.1"/>
    </source>
</evidence>
<dbReference type="GO" id="GO:0004222">
    <property type="term" value="F:metalloendopeptidase activity"/>
    <property type="evidence" value="ECO:0007669"/>
    <property type="project" value="InterPro"/>
</dbReference>
<dbReference type="Pfam" id="PF01435">
    <property type="entry name" value="Peptidase_M48"/>
    <property type="match status" value="1"/>
</dbReference>
<protein>
    <submittedName>
        <fullName evidence="9">Peptidase, M48 family</fullName>
    </submittedName>
</protein>
<dbReference type="CDD" id="cd07331">
    <property type="entry name" value="M48C_Oma1_like"/>
    <property type="match status" value="1"/>
</dbReference>
<dbReference type="Proteomes" id="UP000502377">
    <property type="component" value="Chromosome"/>
</dbReference>
<dbReference type="AlphaFoldDB" id="A0A6G5QJJ1"/>
<dbReference type="PANTHER" id="PTHR22726">
    <property type="entry name" value="METALLOENDOPEPTIDASE OMA1"/>
    <property type="match status" value="1"/>
</dbReference>
<accession>A0A6G5QJJ1</accession>
<dbReference type="PANTHER" id="PTHR22726:SF1">
    <property type="entry name" value="METALLOENDOPEPTIDASE OMA1, MITOCHONDRIAL"/>
    <property type="match status" value="1"/>
</dbReference>
<dbReference type="Gene3D" id="3.30.2010.10">
    <property type="entry name" value="Metalloproteases ('zincins'), catalytic domain"/>
    <property type="match status" value="1"/>
</dbReference>
<dbReference type="RefSeq" id="WP_002943238.1">
    <property type="nucleotide sequence ID" value="NZ_CAJPTG010000040.1"/>
</dbReference>
<gene>
    <name evidence="9" type="ORF">CRECT_0157</name>
</gene>
<keyword evidence="3 6" id="KW-0378">Hydrolase</keyword>
<sequence>MTIRKIILLAVFTATMLTGCFTSSTSGGALGENRRQMFLVGEQEMNEAAAKAYVETLSGARQKGLLNIDPVMTKKVQDVAKRLIAQVGAFREDALKWKWEVNVIDENTINAWCMPGGRIVVYSGIIKNLSLTNGELAAVMGHEIAHALREHSREQASTDRLKNVGIFAVSQAAGLGDLAAGAINIAAQYTISLPFSRSHEREADHIGTELMARAGYDPKEAVNVWVKMSQKSGGNVPEILSTHPSNESRIADLRKVAAKLEPIYLQAKK</sequence>
<evidence type="ECO:0000256" key="3">
    <source>
        <dbReference type="ARBA" id="ARBA00022801"/>
    </source>
</evidence>
<name>A0A6G5QJJ1_CAMRE</name>
<dbReference type="KEGG" id="crx:CRECT_0157"/>
<organism evidence="9 10">
    <name type="scientific">Campylobacter rectus</name>
    <name type="common">Wolinella recta</name>
    <dbReference type="NCBI Taxonomy" id="203"/>
    <lineage>
        <taxon>Bacteria</taxon>
        <taxon>Pseudomonadati</taxon>
        <taxon>Campylobacterota</taxon>
        <taxon>Epsilonproteobacteria</taxon>
        <taxon>Campylobacterales</taxon>
        <taxon>Campylobacteraceae</taxon>
        <taxon>Campylobacter</taxon>
    </lineage>
</organism>
<keyword evidence="5 6" id="KW-0482">Metalloprotease</keyword>
<evidence type="ECO:0000259" key="8">
    <source>
        <dbReference type="Pfam" id="PF01435"/>
    </source>
</evidence>
<proteinExistence type="inferred from homology"/>
<feature type="chain" id="PRO_5026282324" evidence="7">
    <location>
        <begin position="21"/>
        <end position="269"/>
    </location>
</feature>
<keyword evidence="1 6" id="KW-0645">Protease</keyword>
<reference evidence="9 10" key="1">
    <citation type="submission" date="2016-07" db="EMBL/GenBank/DDBJ databases">
        <title>Comparative genomics of the Campylobacter concisus group.</title>
        <authorList>
            <person name="Miller W.G."/>
            <person name="Yee E."/>
            <person name="Chapman M.H."/>
            <person name="Huynh S."/>
            <person name="Bono J.L."/>
            <person name="On S.L.W."/>
            <person name="StLeger J."/>
            <person name="Foster G."/>
            <person name="Parker C.T."/>
        </authorList>
    </citation>
    <scope>NUCLEOTIDE SEQUENCE [LARGE SCALE GENOMIC DNA]</scope>
    <source>
        <strain evidence="9 10">ATCC 33238</strain>
    </source>
</reference>
<feature type="signal peptide" evidence="7">
    <location>
        <begin position="1"/>
        <end position="20"/>
    </location>
</feature>
<comment type="cofactor">
    <cofactor evidence="6">
        <name>Zn(2+)</name>
        <dbReference type="ChEBI" id="CHEBI:29105"/>
    </cofactor>
    <text evidence="6">Binds 1 zinc ion per subunit.</text>
</comment>
<dbReference type="GO" id="GO:0051603">
    <property type="term" value="P:proteolysis involved in protein catabolic process"/>
    <property type="evidence" value="ECO:0007669"/>
    <property type="project" value="TreeGrafter"/>
</dbReference>
<evidence type="ECO:0000256" key="4">
    <source>
        <dbReference type="ARBA" id="ARBA00022833"/>
    </source>
</evidence>
<feature type="domain" description="Peptidase M48" evidence="8">
    <location>
        <begin position="73"/>
        <end position="256"/>
    </location>
</feature>
<dbReference type="GO" id="GO:0016020">
    <property type="term" value="C:membrane"/>
    <property type="evidence" value="ECO:0007669"/>
    <property type="project" value="TreeGrafter"/>
</dbReference>
<evidence type="ECO:0000256" key="5">
    <source>
        <dbReference type="ARBA" id="ARBA00023049"/>
    </source>
</evidence>
<evidence type="ECO:0000256" key="6">
    <source>
        <dbReference type="RuleBase" id="RU003983"/>
    </source>
</evidence>
<evidence type="ECO:0000313" key="10">
    <source>
        <dbReference type="Proteomes" id="UP000502377"/>
    </source>
</evidence>
<evidence type="ECO:0000256" key="2">
    <source>
        <dbReference type="ARBA" id="ARBA00022723"/>
    </source>
</evidence>
<keyword evidence="2" id="KW-0479">Metal-binding</keyword>
<dbReference type="GO" id="GO:0046872">
    <property type="term" value="F:metal ion binding"/>
    <property type="evidence" value="ECO:0007669"/>
    <property type="project" value="UniProtKB-KW"/>
</dbReference>
<dbReference type="InterPro" id="IPR051156">
    <property type="entry name" value="Mito/Outer_Membr_Metalloprot"/>
</dbReference>
<evidence type="ECO:0000256" key="7">
    <source>
        <dbReference type="SAM" id="SignalP"/>
    </source>
</evidence>
<keyword evidence="7" id="KW-0732">Signal</keyword>
<keyword evidence="4 6" id="KW-0862">Zinc</keyword>
<comment type="similarity">
    <text evidence="6">Belongs to the peptidase M48 family.</text>
</comment>
<dbReference type="PROSITE" id="PS51257">
    <property type="entry name" value="PROKAR_LIPOPROTEIN"/>
    <property type="match status" value="1"/>
</dbReference>
<evidence type="ECO:0000256" key="1">
    <source>
        <dbReference type="ARBA" id="ARBA00022670"/>
    </source>
</evidence>
<dbReference type="InterPro" id="IPR001915">
    <property type="entry name" value="Peptidase_M48"/>
</dbReference>